<dbReference type="EMBL" id="QRQQ01000012">
    <property type="protein sequence ID" value="RHN14449.1"/>
    <property type="molecule type" value="Genomic_DNA"/>
</dbReference>
<organism evidence="1 2">
    <name type="scientific">Dorea formicigenerans</name>
    <dbReference type="NCBI Taxonomy" id="39486"/>
    <lineage>
        <taxon>Bacteria</taxon>
        <taxon>Bacillati</taxon>
        <taxon>Bacillota</taxon>
        <taxon>Clostridia</taxon>
        <taxon>Lachnospirales</taxon>
        <taxon>Lachnospiraceae</taxon>
        <taxon>Dorea</taxon>
    </lineage>
</organism>
<comment type="caution">
    <text evidence="1">The sequence shown here is derived from an EMBL/GenBank/DDBJ whole genome shotgun (WGS) entry which is preliminary data.</text>
</comment>
<name>A0A415U8N1_9FIRM</name>
<dbReference type="AlphaFoldDB" id="A0A415U8N1"/>
<sequence length="178" mass="20904">MRLNTNTAKSRLNEKHYQKELFKYKLKHWFESMNTLRLANYIDVGLTEVKEDGVIECAMDRYADSLFEYLEKNKTMPLIVCGKNSDEKDLFDLEIGIFDYAGICLDMETQETFQGGIIIAATKEFWLLENGDFVIIQCIRYEGSDGFVEYRNLDHNLDDFYDTGIDVEEFLFYLESIE</sequence>
<protein>
    <submittedName>
        <fullName evidence="1">Uncharacterized protein</fullName>
    </submittedName>
</protein>
<evidence type="ECO:0000313" key="2">
    <source>
        <dbReference type="Proteomes" id="UP000285652"/>
    </source>
</evidence>
<proteinExistence type="predicted"/>
<accession>A0A415U8N1</accession>
<reference evidence="1 2" key="1">
    <citation type="submission" date="2018-08" db="EMBL/GenBank/DDBJ databases">
        <title>A genome reference for cultivated species of the human gut microbiota.</title>
        <authorList>
            <person name="Zou Y."/>
            <person name="Xue W."/>
            <person name="Luo G."/>
        </authorList>
    </citation>
    <scope>NUCLEOTIDE SEQUENCE [LARGE SCALE GENOMIC DNA]</scope>
    <source>
        <strain evidence="1 2">AF31-13BH</strain>
    </source>
</reference>
<gene>
    <name evidence="1" type="ORF">DWZ24_12395</name>
</gene>
<dbReference type="Proteomes" id="UP000285652">
    <property type="component" value="Unassembled WGS sequence"/>
</dbReference>
<evidence type="ECO:0000313" key="1">
    <source>
        <dbReference type="EMBL" id="RHN14449.1"/>
    </source>
</evidence>